<dbReference type="GO" id="GO:0009245">
    <property type="term" value="P:lipid A biosynthetic process"/>
    <property type="evidence" value="ECO:0007669"/>
    <property type="project" value="UniProtKB-UniRule"/>
</dbReference>
<keyword evidence="6 12" id="KW-0441">Lipid A biosynthesis</keyword>
<keyword evidence="10 12" id="KW-0443">Lipid metabolism</keyword>
<dbReference type="EC" id="3.5.1.108" evidence="4 12"/>
<name>A0A2S6H4A4_9GAMM</name>
<dbReference type="Gene3D" id="3.30.230.20">
    <property type="entry name" value="lpxc deacetylase, domain 1"/>
    <property type="match status" value="1"/>
</dbReference>
<feature type="binding site" evidence="12">
    <location>
        <position position="241"/>
    </location>
    <ligand>
        <name>Zn(2+)</name>
        <dbReference type="ChEBI" id="CHEBI:29105"/>
    </ligand>
</feature>
<comment type="pathway">
    <text evidence="3 12">Glycolipid biosynthesis; lipid IV(A) biosynthesis; lipid IV(A) from (3R)-3-hydroxytetradecanoyl-[acyl-carrier-protein] and UDP-N-acetyl-alpha-D-glucosamine: step 2/6.</text>
</comment>
<comment type="function">
    <text evidence="2 12">Catalyzes the hydrolysis of UDP-3-O-myristoyl-N-acetylglucosamine to form UDP-3-O-myristoylglucosamine and acetate, the committed step in lipid A biosynthesis.</text>
</comment>
<dbReference type="InterPro" id="IPR015870">
    <property type="entry name" value="UDP-acyl_N-AcGlcN_deAcase_N"/>
</dbReference>
<evidence type="ECO:0000256" key="7">
    <source>
        <dbReference type="ARBA" id="ARBA00022723"/>
    </source>
</evidence>
<dbReference type="AlphaFoldDB" id="A0A2S6H4A4"/>
<organism evidence="13 14">
    <name type="scientific">Methylobacter tundripaludum</name>
    <dbReference type="NCBI Taxonomy" id="173365"/>
    <lineage>
        <taxon>Bacteria</taxon>
        <taxon>Pseudomonadati</taxon>
        <taxon>Pseudomonadota</taxon>
        <taxon>Gammaproteobacteria</taxon>
        <taxon>Methylococcales</taxon>
        <taxon>Methylococcaceae</taxon>
        <taxon>Methylobacter</taxon>
    </lineage>
</organism>
<evidence type="ECO:0000313" key="13">
    <source>
        <dbReference type="EMBL" id="PPK72250.1"/>
    </source>
</evidence>
<dbReference type="Proteomes" id="UP000238071">
    <property type="component" value="Unassembled WGS sequence"/>
</dbReference>
<dbReference type="EMBL" id="PTIY01000004">
    <property type="protein sequence ID" value="PPK72250.1"/>
    <property type="molecule type" value="Genomic_DNA"/>
</dbReference>
<comment type="catalytic activity">
    <reaction evidence="11 12">
        <text>a UDP-3-O-[(3R)-3-hydroxyacyl]-N-acetyl-alpha-D-glucosamine + H2O = a UDP-3-O-[(3R)-3-hydroxyacyl]-alpha-D-glucosamine + acetate</text>
        <dbReference type="Rhea" id="RHEA:67816"/>
        <dbReference type="ChEBI" id="CHEBI:15377"/>
        <dbReference type="ChEBI" id="CHEBI:30089"/>
        <dbReference type="ChEBI" id="CHEBI:137740"/>
        <dbReference type="ChEBI" id="CHEBI:173225"/>
        <dbReference type="EC" id="3.5.1.108"/>
    </reaction>
</comment>
<dbReference type="GO" id="GO:0103117">
    <property type="term" value="F:UDP-3-O-acyl-N-acetylglucosamine deacetylase activity"/>
    <property type="evidence" value="ECO:0007669"/>
    <property type="project" value="UniProtKB-UniRule"/>
</dbReference>
<dbReference type="RefSeq" id="WP_104423052.1">
    <property type="nucleotide sequence ID" value="NZ_PTIY01000004.1"/>
</dbReference>
<protein>
    <recommendedName>
        <fullName evidence="4 12">UDP-3-O-acyl-N-acetylglucosamine deacetylase</fullName>
        <shortName evidence="12">UDP-3-O-acyl-GlcNAc deacetylase</shortName>
        <ecNumber evidence="4 12">3.5.1.108</ecNumber>
    </recommendedName>
    <alternativeName>
        <fullName evidence="12">UDP-3-O-[R-3-hydroxymyristoyl]-N-acetylglucosamine deacetylase</fullName>
    </alternativeName>
</protein>
<evidence type="ECO:0000256" key="3">
    <source>
        <dbReference type="ARBA" id="ARBA00005002"/>
    </source>
</evidence>
<dbReference type="GO" id="GO:0046872">
    <property type="term" value="F:metal ion binding"/>
    <property type="evidence" value="ECO:0007669"/>
    <property type="project" value="UniProtKB-KW"/>
</dbReference>
<evidence type="ECO:0000256" key="4">
    <source>
        <dbReference type="ARBA" id="ARBA00012745"/>
    </source>
</evidence>
<keyword evidence="14" id="KW-1185">Reference proteome</keyword>
<evidence type="ECO:0000256" key="6">
    <source>
        <dbReference type="ARBA" id="ARBA00022556"/>
    </source>
</evidence>
<dbReference type="InterPro" id="IPR020568">
    <property type="entry name" value="Ribosomal_Su5_D2-typ_SF"/>
</dbReference>
<sequence>MIKQRTLKNTIRATGVGLHTGDKVYLTLRPAEANTGIRFRRVDLDTPVTINATPENVGETMLSTTLVAGDVKISTIEHLLSAFAGLGIDNAIIDVSAAEVPIMDGSAGPFVFLLQSAGVEEQDTPKQYIRIKRSIRVEDGDKWAAFEPFEGFKVTFTIDFEHPAFEEHVKTATMDFSSTTFVKEVSRARTFGFMKDIEMLRENNLALGGSLDNAIVVDDDKVMNEDGLRYADEFVKHKILDAIGDLYLLGHSLIGAFTGYKSGHGLNNKLLRALLNDKDAWEMVTFDDEENAPISFMRSAESPRPAA</sequence>
<evidence type="ECO:0000256" key="5">
    <source>
        <dbReference type="ARBA" id="ARBA00022516"/>
    </source>
</evidence>
<keyword evidence="8 12" id="KW-0378">Hydrolase</keyword>
<comment type="similarity">
    <text evidence="12">Belongs to the LpxC family.</text>
</comment>
<evidence type="ECO:0000256" key="2">
    <source>
        <dbReference type="ARBA" id="ARBA00002923"/>
    </source>
</evidence>
<dbReference type="HAMAP" id="MF_00388">
    <property type="entry name" value="LpxC"/>
    <property type="match status" value="1"/>
</dbReference>
<evidence type="ECO:0000313" key="14">
    <source>
        <dbReference type="Proteomes" id="UP000238071"/>
    </source>
</evidence>
<dbReference type="UniPathway" id="UPA00359">
    <property type="reaction ID" value="UER00478"/>
</dbReference>
<dbReference type="InterPro" id="IPR011334">
    <property type="entry name" value="UDP-acyl_GlcNac_deAcase_C"/>
</dbReference>
<evidence type="ECO:0000256" key="10">
    <source>
        <dbReference type="ARBA" id="ARBA00023098"/>
    </source>
</evidence>
<accession>A0A2S6H4A4</accession>
<evidence type="ECO:0000256" key="11">
    <source>
        <dbReference type="ARBA" id="ARBA00024535"/>
    </source>
</evidence>
<keyword evidence="5 12" id="KW-0444">Lipid biosynthesis</keyword>
<dbReference type="SUPFAM" id="SSF54211">
    <property type="entry name" value="Ribosomal protein S5 domain 2-like"/>
    <property type="match status" value="2"/>
</dbReference>
<gene>
    <name evidence="12" type="primary">lpxC</name>
    <name evidence="13" type="ORF">B0F88_10442</name>
</gene>
<dbReference type="InterPro" id="IPR004463">
    <property type="entry name" value="UDP-acyl_GlcNac_deAcase"/>
</dbReference>
<feature type="binding site" evidence="12">
    <location>
        <position position="237"/>
    </location>
    <ligand>
        <name>Zn(2+)</name>
        <dbReference type="ChEBI" id="CHEBI:29105"/>
    </ligand>
</feature>
<reference evidence="13 14" key="1">
    <citation type="submission" date="2018-02" db="EMBL/GenBank/DDBJ databases">
        <title>Subsurface microbial communities from deep shales in Ohio and West Virginia, USA.</title>
        <authorList>
            <person name="Wrighton K."/>
        </authorList>
    </citation>
    <scope>NUCLEOTIDE SEQUENCE [LARGE SCALE GENOMIC DNA]</scope>
    <source>
        <strain evidence="13 14">OWC-G53F</strain>
    </source>
</reference>
<evidence type="ECO:0000256" key="1">
    <source>
        <dbReference type="ARBA" id="ARBA00001947"/>
    </source>
</evidence>
<evidence type="ECO:0000256" key="9">
    <source>
        <dbReference type="ARBA" id="ARBA00022833"/>
    </source>
</evidence>
<dbReference type="Pfam" id="PF03331">
    <property type="entry name" value="LpxC"/>
    <property type="match status" value="1"/>
</dbReference>
<proteinExistence type="inferred from homology"/>
<feature type="binding site" evidence="12">
    <location>
        <position position="78"/>
    </location>
    <ligand>
        <name>Zn(2+)</name>
        <dbReference type="ChEBI" id="CHEBI:29105"/>
    </ligand>
</feature>
<dbReference type="Gene3D" id="3.30.1700.10">
    <property type="entry name" value="lpxc deacetylase, domain 2"/>
    <property type="match status" value="1"/>
</dbReference>
<evidence type="ECO:0000256" key="8">
    <source>
        <dbReference type="ARBA" id="ARBA00022801"/>
    </source>
</evidence>
<dbReference type="PANTHER" id="PTHR33694">
    <property type="entry name" value="UDP-3-O-ACYL-N-ACETYLGLUCOSAMINE DEACETYLASE 1, MITOCHONDRIAL-RELATED"/>
    <property type="match status" value="1"/>
</dbReference>
<dbReference type="NCBIfam" id="TIGR00325">
    <property type="entry name" value="lpxC"/>
    <property type="match status" value="1"/>
</dbReference>
<feature type="active site" description="Proton donor" evidence="12">
    <location>
        <position position="264"/>
    </location>
</feature>
<dbReference type="GO" id="GO:0016020">
    <property type="term" value="C:membrane"/>
    <property type="evidence" value="ECO:0007669"/>
    <property type="project" value="GOC"/>
</dbReference>
<evidence type="ECO:0000256" key="12">
    <source>
        <dbReference type="HAMAP-Rule" id="MF_00388"/>
    </source>
</evidence>
<comment type="caution">
    <text evidence="13">The sequence shown here is derived from an EMBL/GenBank/DDBJ whole genome shotgun (WGS) entry which is preliminary data.</text>
</comment>
<comment type="cofactor">
    <cofactor evidence="1 12">
        <name>Zn(2+)</name>
        <dbReference type="ChEBI" id="CHEBI:29105"/>
    </cofactor>
</comment>
<keyword evidence="9 12" id="KW-0862">Zinc</keyword>
<dbReference type="OrthoDB" id="9802746at2"/>
<dbReference type="PANTHER" id="PTHR33694:SF1">
    <property type="entry name" value="UDP-3-O-ACYL-N-ACETYLGLUCOSAMINE DEACETYLASE 1, MITOCHONDRIAL-RELATED"/>
    <property type="match status" value="1"/>
</dbReference>
<keyword evidence="7 12" id="KW-0479">Metal-binding</keyword>